<dbReference type="GO" id="GO:0006353">
    <property type="term" value="P:DNA-templated transcription termination"/>
    <property type="evidence" value="ECO:0007669"/>
    <property type="project" value="UniProtKB-KW"/>
</dbReference>
<organism evidence="8 9">
    <name type="scientific">Mycolicibacterium septicum DSM 44393</name>
    <dbReference type="NCBI Taxonomy" id="1341646"/>
    <lineage>
        <taxon>Bacteria</taxon>
        <taxon>Bacillati</taxon>
        <taxon>Actinomycetota</taxon>
        <taxon>Actinomycetes</taxon>
        <taxon>Mycobacteriales</taxon>
        <taxon>Mycobacteriaceae</taxon>
        <taxon>Mycolicibacterium</taxon>
    </lineage>
</organism>
<keyword evidence="4" id="KW-0805">Transcription regulation</keyword>
<feature type="domain" description="Transcription factor NusA first KH" evidence="6">
    <location>
        <begin position="13"/>
        <end position="87"/>
    </location>
</feature>
<dbReference type="GO" id="GO:0003723">
    <property type="term" value="F:RNA binding"/>
    <property type="evidence" value="ECO:0007669"/>
    <property type="project" value="UniProtKB-KW"/>
</dbReference>
<dbReference type="Pfam" id="PF26594">
    <property type="entry name" value="KH_NusA_2nd"/>
    <property type="match status" value="1"/>
</dbReference>
<evidence type="ECO:0000256" key="3">
    <source>
        <dbReference type="ARBA" id="ARBA00022884"/>
    </source>
</evidence>
<dbReference type="AlphaFoldDB" id="A0A7X6MU70"/>
<dbReference type="PANTHER" id="PTHR22648:SF0">
    <property type="entry name" value="TRANSCRIPTION TERMINATION_ANTITERMINATION PROTEIN NUSA"/>
    <property type="match status" value="1"/>
</dbReference>
<name>A0A7X6MU70_9MYCO</name>
<feature type="domain" description="NusA-like second KH" evidence="7">
    <location>
        <begin position="130"/>
        <end position="158"/>
    </location>
</feature>
<dbReference type="InterPro" id="IPR009019">
    <property type="entry name" value="KH_sf_prok-type"/>
</dbReference>
<keyword evidence="3" id="KW-0694">RNA-binding</keyword>
<dbReference type="GO" id="GO:0005829">
    <property type="term" value="C:cytosol"/>
    <property type="evidence" value="ECO:0007669"/>
    <property type="project" value="TreeGrafter"/>
</dbReference>
<comment type="caution">
    <text evidence="8">The sequence shown here is derived from an EMBL/GenBank/DDBJ whole genome shotgun (WGS) entry which is preliminary data.</text>
</comment>
<evidence type="ECO:0000313" key="9">
    <source>
        <dbReference type="Proteomes" id="UP000518188"/>
    </source>
</evidence>
<keyword evidence="1" id="KW-0806">Transcription termination</keyword>
<dbReference type="Proteomes" id="UP000518188">
    <property type="component" value="Unassembled WGS sequence"/>
</dbReference>
<reference evidence="8 9" key="1">
    <citation type="submission" date="2020-04" db="EMBL/GenBank/DDBJ databases">
        <title>MicrobeNet Type strains.</title>
        <authorList>
            <person name="Nicholson A.C."/>
        </authorList>
    </citation>
    <scope>NUCLEOTIDE SEQUENCE [LARGE SCALE GENOMIC DNA]</scope>
    <source>
        <strain evidence="8 9">ATCC 700731</strain>
    </source>
</reference>
<sequence length="181" mass="19493">MSRKRIHQRSEATEADVVDALTRDVPEIAFDIIQIVRVAIDGRQCKVAVTTKQPGVCVTGACVGVRGHRIRTIAHELGMDNIGIVAYSAHIETYLTNAIIARGAHPLSVHIIDAPGQVARMVFDAEDRSIGPTQFARAIGTRGSNVRLASALTGWQIRLCTPLCRDGHCLHPGATSLRVAS</sequence>
<dbReference type="Pfam" id="PF13184">
    <property type="entry name" value="KH_NusA_1st"/>
    <property type="match status" value="1"/>
</dbReference>
<dbReference type="InterPro" id="IPR025249">
    <property type="entry name" value="TF_NusA_KH_1st"/>
</dbReference>
<dbReference type="InterPro" id="IPR058582">
    <property type="entry name" value="KH_NusA_2nd"/>
</dbReference>
<dbReference type="InterPro" id="IPR030842">
    <property type="entry name" value="TF_NusA_bacterial"/>
</dbReference>
<dbReference type="SUPFAM" id="SSF54814">
    <property type="entry name" value="Prokaryotic type KH domain (KH-domain type II)"/>
    <property type="match status" value="2"/>
</dbReference>
<evidence type="ECO:0000313" key="8">
    <source>
        <dbReference type="EMBL" id="NKZ14972.1"/>
    </source>
</evidence>
<dbReference type="PANTHER" id="PTHR22648">
    <property type="entry name" value="TRANSCRIPTION TERMINATION FACTOR NUSA"/>
    <property type="match status" value="1"/>
</dbReference>
<evidence type="ECO:0000256" key="5">
    <source>
        <dbReference type="ARBA" id="ARBA00023163"/>
    </source>
</evidence>
<dbReference type="RefSeq" id="WP_044524597.1">
    <property type="nucleotide sequence ID" value="NZ_HG322954.1"/>
</dbReference>
<evidence type="ECO:0000259" key="6">
    <source>
        <dbReference type="Pfam" id="PF13184"/>
    </source>
</evidence>
<accession>A0A7X6MU70</accession>
<evidence type="ECO:0000259" key="7">
    <source>
        <dbReference type="Pfam" id="PF26594"/>
    </source>
</evidence>
<evidence type="ECO:0000256" key="4">
    <source>
        <dbReference type="ARBA" id="ARBA00023015"/>
    </source>
</evidence>
<dbReference type="EMBL" id="JAAXPJ010000015">
    <property type="protein sequence ID" value="NKZ14972.1"/>
    <property type="molecule type" value="Genomic_DNA"/>
</dbReference>
<keyword evidence="5" id="KW-0804">Transcription</keyword>
<evidence type="ECO:0008006" key="10">
    <source>
        <dbReference type="Google" id="ProtNLM"/>
    </source>
</evidence>
<evidence type="ECO:0000256" key="1">
    <source>
        <dbReference type="ARBA" id="ARBA00022472"/>
    </source>
</evidence>
<dbReference type="InterPro" id="IPR015946">
    <property type="entry name" value="KH_dom-like_a/b"/>
</dbReference>
<dbReference type="GO" id="GO:0031564">
    <property type="term" value="P:transcription antitermination"/>
    <property type="evidence" value="ECO:0007669"/>
    <property type="project" value="InterPro"/>
</dbReference>
<evidence type="ECO:0000256" key="2">
    <source>
        <dbReference type="ARBA" id="ARBA00022490"/>
    </source>
</evidence>
<protein>
    <recommendedName>
        <fullName evidence="10">KH domain-containing protein</fullName>
    </recommendedName>
</protein>
<dbReference type="Gene3D" id="3.30.300.20">
    <property type="match status" value="2"/>
</dbReference>
<proteinExistence type="predicted"/>
<gene>
    <name evidence="8" type="ORF">HGA11_28780</name>
</gene>
<keyword evidence="2" id="KW-0963">Cytoplasm</keyword>